<sequence length="98" mass="10867">MVRTRPLPLDFLCLGLGNLAVSQPSCNPRVAWQLSIERVLQMNDHLIRSLVSISNGYRSAQTMCLHLSNANDELAQRHTSTFTMPARSPAIKATSSRC</sequence>
<keyword evidence="2" id="KW-1185">Reference proteome</keyword>
<evidence type="ECO:0000313" key="2">
    <source>
        <dbReference type="Proteomes" id="UP000286415"/>
    </source>
</evidence>
<dbReference type="InParanoid" id="A0A419Q406"/>
<organism evidence="1 2">
    <name type="scientific">Clonorchis sinensis</name>
    <name type="common">Chinese liver fluke</name>
    <dbReference type="NCBI Taxonomy" id="79923"/>
    <lineage>
        <taxon>Eukaryota</taxon>
        <taxon>Metazoa</taxon>
        <taxon>Spiralia</taxon>
        <taxon>Lophotrochozoa</taxon>
        <taxon>Platyhelminthes</taxon>
        <taxon>Trematoda</taxon>
        <taxon>Digenea</taxon>
        <taxon>Opisthorchiida</taxon>
        <taxon>Opisthorchiata</taxon>
        <taxon>Opisthorchiidae</taxon>
        <taxon>Clonorchis</taxon>
    </lineage>
</organism>
<comment type="caution">
    <text evidence="1">The sequence shown here is derived from an EMBL/GenBank/DDBJ whole genome shotgun (WGS) entry which is preliminary data.</text>
</comment>
<accession>A0A419Q406</accession>
<protein>
    <submittedName>
        <fullName evidence="1">Uncharacterized protein</fullName>
    </submittedName>
</protein>
<dbReference type="AlphaFoldDB" id="A0A419Q406"/>
<evidence type="ECO:0000313" key="1">
    <source>
        <dbReference type="EMBL" id="KAG5446580.1"/>
    </source>
</evidence>
<gene>
    <name evidence="1" type="ORF">CSKR_112363</name>
</gene>
<name>A0A419Q406_CLOSI</name>
<reference evidence="1 2" key="1">
    <citation type="journal article" date="2018" name="Biotechnol. Adv.">
        <title>Improved genomic resources and new bioinformatic workflow for the carcinogenic parasite Clonorchis sinensis: Biotechnological implications.</title>
        <authorList>
            <person name="Wang D."/>
            <person name="Korhonen P.K."/>
            <person name="Gasser R.B."/>
            <person name="Young N.D."/>
        </authorList>
    </citation>
    <scope>NUCLEOTIDE SEQUENCE [LARGE SCALE GENOMIC DNA]</scope>
    <source>
        <strain evidence="1">Cs-k2</strain>
    </source>
</reference>
<proteinExistence type="predicted"/>
<dbReference type="EMBL" id="NIRI02000056">
    <property type="protein sequence ID" value="KAG5446580.1"/>
    <property type="molecule type" value="Genomic_DNA"/>
</dbReference>
<reference evidence="1 2" key="2">
    <citation type="journal article" date="2021" name="Genomics">
        <title>High-quality reference genome for Clonorchis sinensis.</title>
        <authorList>
            <person name="Young N.D."/>
            <person name="Stroehlein A.J."/>
            <person name="Kinkar L."/>
            <person name="Wang T."/>
            <person name="Sohn W.M."/>
            <person name="Chang B.C.H."/>
            <person name="Kaur P."/>
            <person name="Weisz D."/>
            <person name="Dudchenko O."/>
            <person name="Aiden E.L."/>
            <person name="Korhonen P.K."/>
            <person name="Gasser R.B."/>
        </authorList>
    </citation>
    <scope>NUCLEOTIDE SEQUENCE [LARGE SCALE GENOMIC DNA]</scope>
    <source>
        <strain evidence="1">Cs-k2</strain>
    </source>
</reference>
<dbReference type="Proteomes" id="UP000286415">
    <property type="component" value="Unassembled WGS sequence"/>
</dbReference>